<dbReference type="EMBL" id="UINC01119173">
    <property type="protein sequence ID" value="SVC92801.1"/>
    <property type="molecule type" value="Genomic_DNA"/>
</dbReference>
<protein>
    <submittedName>
        <fullName evidence="1">Uncharacterized protein</fullName>
    </submittedName>
</protein>
<gene>
    <name evidence="1" type="ORF">METZ01_LOCUS345655</name>
</gene>
<sequence length="43" mass="4636">MLLDDPPGNRQPETGTAIPGRVIELKDPLQLVSVDSRSGIGHR</sequence>
<accession>A0A382R8A4</accession>
<feature type="non-terminal residue" evidence="1">
    <location>
        <position position="43"/>
    </location>
</feature>
<proteinExistence type="predicted"/>
<name>A0A382R8A4_9ZZZZ</name>
<reference evidence="1" key="1">
    <citation type="submission" date="2018-05" db="EMBL/GenBank/DDBJ databases">
        <authorList>
            <person name="Lanie J.A."/>
            <person name="Ng W.-L."/>
            <person name="Kazmierczak K.M."/>
            <person name="Andrzejewski T.M."/>
            <person name="Davidsen T.M."/>
            <person name="Wayne K.J."/>
            <person name="Tettelin H."/>
            <person name="Glass J.I."/>
            <person name="Rusch D."/>
            <person name="Podicherti R."/>
            <person name="Tsui H.-C.T."/>
            <person name="Winkler M.E."/>
        </authorList>
    </citation>
    <scope>NUCLEOTIDE SEQUENCE</scope>
</reference>
<organism evidence="1">
    <name type="scientific">marine metagenome</name>
    <dbReference type="NCBI Taxonomy" id="408172"/>
    <lineage>
        <taxon>unclassified sequences</taxon>
        <taxon>metagenomes</taxon>
        <taxon>ecological metagenomes</taxon>
    </lineage>
</organism>
<dbReference type="AlphaFoldDB" id="A0A382R8A4"/>
<evidence type="ECO:0000313" key="1">
    <source>
        <dbReference type="EMBL" id="SVC92801.1"/>
    </source>
</evidence>